<protein>
    <submittedName>
        <fullName evidence="1">Uncharacterized protein</fullName>
    </submittedName>
</protein>
<reference evidence="1 2" key="1">
    <citation type="submission" date="2023-10" db="EMBL/GenBank/DDBJ databases">
        <title>Marine bacteria isolated from horseshoe crab.</title>
        <authorList>
            <person name="Cheng T.H."/>
        </authorList>
    </citation>
    <scope>NUCLEOTIDE SEQUENCE [LARGE SCALE GENOMIC DNA]</scope>
    <source>
        <strain evidence="1 2">HSC6</strain>
    </source>
</reference>
<evidence type="ECO:0000313" key="2">
    <source>
        <dbReference type="Proteomes" id="UP001186452"/>
    </source>
</evidence>
<dbReference type="RefSeq" id="WP_317520056.1">
    <property type="nucleotide sequence ID" value="NZ_JAWJZI010000001.1"/>
</dbReference>
<dbReference type="Proteomes" id="UP001186452">
    <property type="component" value="Unassembled WGS sequence"/>
</dbReference>
<organism evidence="1 2">
    <name type="scientific">Photobacterium rosenbergii</name>
    <dbReference type="NCBI Taxonomy" id="294936"/>
    <lineage>
        <taxon>Bacteria</taxon>
        <taxon>Pseudomonadati</taxon>
        <taxon>Pseudomonadota</taxon>
        <taxon>Gammaproteobacteria</taxon>
        <taxon>Vibrionales</taxon>
        <taxon>Vibrionaceae</taxon>
        <taxon>Photobacterium</taxon>
    </lineage>
</organism>
<keyword evidence="2" id="KW-1185">Reference proteome</keyword>
<dbReference type="EMBL" id="JAWJZI010000001">
    <property type="protein sequence ID" value="MDV5167501.1"/>
    <property type="molecule type" value="Genomic_DNA"/>
</dbReference>
<comment type="caution">
    <text evidence="1">The sequence shown here is derived from an EMBL/GenBank/DDBJ whole genome shotgun (WGS) entry which is preliminary data.</text>
</comment>
<sequence length="55" mass="6264">MEELNQITDQLKGEVNKAAKNPFASKIMSPLRLVLVWMNGVNQKLMELEQRGKHG</sequence>
<accession>A0ABU3ZBL9</accession>
<evidence type="ECO:0000313" key="1">
    <source>
        <dbReference type="EMBL" id="MDV5167501.1"/>
    </source>
</evidence>
<gene>
    <name evidence="1" type="ORF">R2X38_00650</name>
</gene>
<name>A0ABU3ZBL9_9GAMM</name>
<proteinExistence type="predicted"/>